<dbReference type="AlphaFoldDB" id="A0A1Z4JFW7"/>
<gene>
    <name evidence="2" type="ORF">NIES2135_24340</name>
</gene>
<dbReference type="Proteomes" id="UP000217895">
    <property type="component" value="Chromosome"/>
</dbReference>
<evidence type="ECO:0000313" key="2">
    <source>
        <dbReference type="EMBL" id="BAY55610.1"/>
    </source>
</evidence>
<evidence type="ECO:0000256" key="1">
    <source>
        <dbReference type="SAM" id="Phobius"/>
    </source>
</evidence>
<protein>
    <submittedName>
        <fullName evidence="2">Uncharacterized protein</fullName>
    </submittedName>
</protein>
<reference evidence="2 3" key="1">
    <citation type="submission" date="2017-06" db="EMBL/GenBank/DDBJ databases">
        <title>Genome sequencing of cyanobaciteial culture collection at National Institute for Environmental Studies (NIES).</title>
        <authorList>
            <person name="Hirose Y."/>
            <person name="Shimura Y."/>
            <person name="Fujisawa T."/>
            <person name="Nakamura Y."/>
            <person name="Kawachi M."/>
        </authorList>
    </citation>
    <scope>NUCLEOTIDE SEQUENCE [LARGE SCALE GENOMIC DNA]</scope>
    <source>
        <strain evidence="2 3">NIES-2135</strain>
    </source>
</reference>
<keyword evidence="1" id="KW-0812">Transmembrane</keyword>
<organism evidence="2 3">
    <name type="scientific">Leptolyngbya boryana NIES-2135</name>
    <dbReference type="NCBI Taxonomy" id="1973484"/>
    <lineage>
        <taxon>Bacteria</taxon>
        <taxon>Bacillati</taxon>
        <taxon>Cyanobacteriota</taxon>
        <taxon>Cyanophyceae</taxon>
        <taxon>Leptolyngbyales</taxon>
        <taxon>Leptolyngbyaceae</taxon>
        <taxon>Leptolyngbya group</taxon>
        <taxon>Leptolyngbya</taxon>
    </lineage>
</organism>
<proteinExistence type="predicted"/>
<dbReference type="EMBL" id="AP018203">
    <property type="protein sequence ID" value="BAY55610.1"/>
    <property type="molecule type" value="Genomic_DNA"/>
</dbReference>
<feature type="transmembrane region" description="Helical" evidence="1">
    <location>
        <begin position="6"/>
        <end position="29"/>
    </location>
</feature>
<evidence type="ECO:0000313" key="3">
    <source>
        <dbReference type="Proteomes" id="UP000217895"/>
    </source>
</evidence>
<sequence length="31" mass="3276">MNTHDLFMLILMLIPGILLSVAIMATFAAGG</sequence>
<keyword evidence="1" id="KW-0472">Membrane</keyword>
<accession>A0A1Z4JFW7</accession>
<keyword evidence="3" id="KW-1185">Reference proteome</keyword>
<keyword evidence="1" id="KW-1133">Transmembrane helix</keyword>
<name>A0A1Z4JFW7_LEPBY</name>